<keyword evidence="4" id="KW-0408">Iron</keyword>
<dbReference type="EMBL" id="JADCTT010000004">
    <property type="protein sequence ID" value="KAF9752828.1"/>
    <property type="molecule type" value="Genomic_DNA"/>
</dbReference>
<keyword evidence="5" id="KW-0456">Lyase</keyword>
<comment type="caution">
    <text evidence="6">The sequence shown here is derived from an EMBL/GenBank/DDBJ whole genome shotgun (WGS) entry which is preliminary data.</text>
</comment>
<evidence type="ECO:0000313" key="6">
    <source>
        <dbReference type="EMBL" id="KAF9752828.1"/>
    </source>
</evidence>
<protein>
    <submittedName>
        <fullName evidence="6">Uncharacterized protein</fullName>
    </submittedName>
</protein>
<evidence type="ECO:0000256" key="4">
    <source>
        <dbReference type="ARBA" id="ARBA00023004"/>
    </source>
</evidence>
<organism evidence="6 7">
    <name type="scientific">Bionectria ochroleuca</name>
    <name type="common">Gliocladium roseum</name>
    <dbReference type="NCBI Taxonomy" id="29856"/>
    <lineage>
        <taxon>Eukaryota</taxon>
        <taxon>Fungi</taxon>
        <taxon>Dikarya</taxon>
        <taxon>Ascomycota</taxon>
        <taxon>Pezizomycotina</taxon>
        <taxon>Sordariomycetes</taxon>
        <taxon>Hypocreomycetidae</taxon>
        <taxon>Hypocreales</taxon>
        <taxon>Bionectriaceae</taxon>
        <taxon>Clonostachys</taxon>
    </lineage>
</organism>
<accession>A0A8H7NBY5</accession>
<sequence>MGIGDGQQRLLQHFCFCLLAKYGPVQCLVRAVGLQNMVGGAAAQRPPPRMVPRGLPPPLERFETLYNTETAEGSGHMREAWSGQVQQHGYWGSMRDRLPLAQTESLVGEKYARGDSQSQSSEARIRVPGKKNLAIIRSGQDWLITTPEERELYLTTMHPVLEKGMDFLRDQGDEVGCYSCRFMNIIDPVTRKADKERTFGLAFFDDLASLESWCKDHPTHLAIFGGFHRYAKKLGMNVSLRVFHEVMVLEPEQQFFEYIGCHPGTGMLL</sequence>
<evidence type="ECO:0000256" key="5">
    <source>
        <dbReference type="ARBA" id="ARBA00023239"/>
    </source>
</evidence>
<dbReference type="GO" id="GO:0046872">
    <property type="term" value="F:metal ion binding"/>
    <property type="evidence" value="ECO:0007669"/>
    <property type="project" value="UniProtKB-KW"/>
</dbReference>
<dbReference type="AlphaFoldDB" id="A0A8H7NBY5"/>
<dbReference type="GO" id="GO:0016829">
    <property type="term" value="F:lyase activity"/>
    <property type="evidence" value="ECO:0007669"/>
    <property type="project" value="UniProtKB-KW"/>
</dbReference>
<dbReference type="Proteomes" id="UP000616885">
    <property type="component" value="Unassembled WGS sequence"/>
</dbReference>
<evidence type="ECO:0000256" key="1">
    <source>
        <dbReference type="ARBA" id="ARBA00001970"/>
    </source>
</evidence>
<evidence type="ECO:0000313" key="7">
    <source>
        <dbReference type="Proteomes" id="UP000616885"/>
    </source>
</evidence>
<evidence type="ECO:0000256" key="3">
    <source>
        <dbReference type="ARBA" id="ARBA00022723"/>
    </source>
</evidence>
<dbReference type="InterPro" id="IPR025702">
    <property type="entry name" value="OXD"/>
</dbReference>
<proteinExistence type="predicted"/>
<keyword evidence="2" id="KW-0349">Heme</keyword>
<gene>
    <name evidence="6" type="ORF">IM811_011586</name>
</gene>
<reference evidence="6" key="1">
    <citation type="submission" date="2020-10" db="EMBL/GenBank/DDBJ databases">
        <title>High-Quality Genome Resource of Clonostachys rosea strain S41 by Oxford Nanopore Long-Read Sequencing.</title>
        <authorList>
            <person name="Wang H."/>
        </authorList>
    </citation>
    <scope>NUCLEOTIDE SEQUENCE</scope>
    <source>
        <strain evidence="6">S41</strain>
    </source>
</reference>
<comment type="cofactor">
    <cofactor evidence="1">
        <name>heme b</name>
        <dbReference type="ChEBI" id="CHEBI:60344"/>
    </cofactor>
</comment>
<name>A0A8H7NBY5_BIOOC</name>
<keyword evidence="3" id="KW-0479">Metal-binding</keyword>
<dbReference type="Pfam" id="PF13816">
    <property type="entry name" value="Dehydratase_hem"/>
    <property type="match status" value="1"/>
</dbReference>
<evidence type="ECO:0000256" key="2">
    <source>
        <dbReference type="ARBA" id="ARBA00022617"/>
    </source>
</evidence>